<dbReference type="EMBL" id="MVGC01000007">
    <property type="protein sequence ID" value="RJE27216.1"/>
    <property type="molecule type" value="Genomic_DNA"/>
</dbReference>
<dbReference type="GO" id="GO:1990593">
    <property type="term" value="F:nascent polypeptide-associated complex binding"/>
    <property type="evidence" value="ECO:0007669"/>
    <property type="project" value="InterPro"/>
</dbReference>
<evidence type="ECO:0000256" key="2">
    <source>
        <dbReference type="SAM" id="Phobius"/>
    </source>
</evidence>
<feature type="transmembrane region" description="Helical" evidence="2">
    <location>
        <begin position="137"/>
        <end position="155"/>
    </location>
</feature>
<dbReference type="STRING" id="2070753.A0A3A2ZVZ6"/>
<keyword evidence="4" id="KW-1185">Reference proteome</keyword>
<dbReference type="InterPro" id="IPR039454">
    <property type="entry name" value="OM14"/>
</dbReference>
<dbReference type="Proteomes" id="UP000266188">
    <property type="component" value="Unassembled WGS sequence"/>
</dbReference>
<feature type="compositionally biased region" description="Basic and acidic residues" evidence="1">
    <location>
        <begin position="68"/>
        <end position="95"/>
    </location>
</feature>
<feature type="compositionally biased region" description="Polar residues" evidence="1">
    <location>
        <begin position="48"/>
        <end position="65"/>
    </location>
</feature>
<dbReference type="OrthoDB" id="5422928at2759"/>
<comment type="caution">
    <text evidence="3">The sequence shown here is derived from an EMBL/GenBank/DDBJ whole genome shotgun (WGS) entry which is preliminary data.</text>
</comment>
<proteinExistence type="predicted"/>
<dbReference type="AlphaFoldDB" id="A0A3A2ZVZ6"/>
<keyword evidence="2" id="KW-0812">Transmembrane</keyword>
<evidence type="ECO:0000256" key="1">
    <source>
        <dbReference type="SAM" id="MobiDB-lite"/>
    </source>
</evidence>
<evidence type="ECO:0000313" key="3">
    <source>
        <dbReference type="EMBL" id="RJE27216.1"/>
    </source>
</evidence>
<feature type="transmembrane region" description="Helical" evidence="2">
    <location>
        <begin position="103"/>
        <end position="125"/>
    </location>
</feature>
<dbReference type="PANTHER" id="PTHR38402">
    <property type="entry name" value="MITOCHONDRIAL OUTER MEMBRANE PROTEIN OM14"/>
    <property type="match status" value="1"/>
</dbReference>
<dbReference type="GO" id="GO:0005741">
    <property type="term" value="C:mitochondrial outer membrane"/>
    <property type="evidence" value="ECO:0007669"/>
    <property type="project" value="InterPro"/>
</dbReference>
<name>A0A3A2ZVZ6_9EURO</name>
<accession>A0A3A2ZVZ6</accession>
<reference evidence="4" key="1">
    <citation type="submission" date="2017-02" db="EMBL/GenBank/DDBJ databases">
        <authorList>
            <person name="Tafer H."/>
            <person name="Lopandic K."/>
        </authorList>
    </citation>
    <scope>NUCLEOTIDE SEQUENCE [LARGE SCALE GENOMIC DNA]</scope>
    <source>
        <strain evidence="4">CBS 366.77</strain>
    </source>
</reference>
<keyword evidence="2" id="KW-1133">Transmembrane helix</keyword>
<keyword evidence="2" id="KW-0472">Membrane</keyword>
<protein>
    <submittedName>
        <fullName evidence="3">Uncharacterized protein</fullName>
    </submittedName>
</protein>
<feature type="region of interest" description="Disordered" evidence="1">
    <location>
        <begin position="1"/>
        <end position="100"/>
    </location>
</feature>
<gene>
    <name evidence="3" type="ORF">PHISCL_00457</name>
</gene>
<organism evidence="3 4">
    <name type="scientific">Aspergillus sclerotialis</name>
    <dbReference type="NCBI Taxonomy" id="2070753"/>
    <lineage>
        <taxon>Eukaryota</taxon>
        <taxon>Fungi</taxon>
        <taxon>Dikarya</taxon>
        <taxon>Ascomycota</taxon>
        <taxon>Pezizomycotina</taxon>
        <taxon>Eurotiomycetes</taxon>
        <taxon>Eurotiomycetidae</taxon>
        <taxon>Eurotiales</taxon>
        <taxon>Aspergillaceae</taxon>
        <taxon>Aspergillus</taxon>
        <taxon>Aspergillus subgen. Polypaecilum</taxon>
    </lineage>
</organism>
<sequence length="167" mass="18063">MSYADAASKGPKQTPEDTDHTSRAPRVGGVYKDESEGATSLIDVDTPHVTSVESSFLSQEIKTSTQADRLEREEEELQKAREEARKAGRGKDRRSSLRRNSGNPVIVGNALLITLLGAGLGIGAYQKHTSGQLSWQLVGVCSGIVGAVGVVDYFASKWLFQNKYPPK</sequence>
<evidence type="ECO:0000313" key="4">
    <source>
        <dbReference type="Proteomes" id="UP000266188"/>
    </source>
</evidence>
<dbReference type="PANTHER" id="PTHR38402:SF1">
    <property type="entry name" value="MITOCHONDRIAL OUTER MEMBRANE PROTEIN OM14"/>
    <property type="match status" value="1"/>
</dbReference>
<dbReference type="GO" id="GO:0006626">
    <property type="term" value="P:protein targeting to mitochondrion"/>
    <property type="evidence" value="ECO:0007669"/>
    <property type="project" value="TreeGrafter"/>
</dbReference>